<organism evidence="1 2">
    <name type="scientific">Pristionchus mayeri</name>
    <dbReference type="NCBI Taxonomy" id="1317129"/>
    <lineage>
        <taxon>Eukaryota</taxon>
        <taxon>Metazoa</taxon>
        <taxon>Ecdysozoa</taxon>
        <taxon>Nematoda</taxon>
        <taxon>Chromadorea</taxon>
        <taxon>Rhabditida</taxon>
        <taxon>Rhabditina</taxon>
        <taxon>Diplogasteromorpha</taxon>
        <taxon>Diplogasteroidea</taxon>
        <taxon>Neodiplogasteridae</taxon>
        <taxon>Pristionchus</taxon>
    </lineage>
</organism>
<evidence type="ECO:0000313" key="1">
    <source>
        <dbReference type="EMBL" id="GMR54934.1"/>
    </source>
</evidence>
<feature type="non-terminal residue" evidence="1">
    <location>
        <position position="1"/>
    </location>
</feature>
<keyword evidence="2" id="KW-1185">Reference proteome</keyword>
<feature type="non-terminal residue" evidence="1">
    <location>
        <position position="103"/>
    </location>
</feature>
<sequence length="103" mass="11362">SISLFSFRPFGTPSLLSSITRVLAHLAPPRIGHTYILDTVILSGGIPDGSARHPSENRPIVVFETLEVRKVNCDQFGDRRQTFFVLGRSLRSIVQEGIVGETL</sequence>
<comment type="caution">
    <text evidence="1">The sequence shown here is derived from an EMBL/GenBank/DDBJ whole genome shotgun (WGS) entry which is preliminary data.</text>
</comment>
<reference evidence="2" key="1">
    <citation type="submission" date="2022-10" db="EMBL/GenBank/DDBJ databases">
        <title>Genome assembly of Pristionchus species.</title>
        <authorList>
            <person name="Yoshida K."/>
            <person name="Sommer R.J."/>
        </authorList>
    </citation>
    <scope>NUCLEOTIDE SEQUENCE [LARGE SCALE GENOMIC DNA]</scope>
    <source>
        <strain evidence="2">RS5460</strain>
    </source>
</reference>
<dbReference type="EMBL" id="BTRK01000005">
    <property type="protein sequence ID" value="GMR54934.1"/>
    <property type="molecule type" value="Genomic_DNA"/>
</dbReference>
<name>A0AAN5D232_9BILA</name>
<proteinExistence type="predicted"/>
<gene>
    <name evidence="1" type="ORF">PMAYCL1PPCAC_25129</name>
</gene>
<dbReference type="Proteomes" id="UP001328107">
    <property type="component" value="Unassembled WGS sequence"/>
</dbReference>
<accession>A0AAN5D232</accession>
<protein>
    <submittedName>
        <fullName evidence="1">Uncharacterized protein</fullName>
    </submittedName>
</protein>
<dbReference type="AlphaFoldDB" id="A0AAN5D232"/>
<evidence type="ECO:0000313" key="2">
    <source>
        <dbReference type="Proteomes" id="UP001328107"/>
    </source>
</evidence>